<keyword evidence="1" id="KW-0175">Coiled coil</keyword>
<evidence type="ECO:0000313" key="4">
    <source>
        <dbReference type="Proteomes" id="UP001642409"/>
    </source>
</evidence>
<evidence type="ECO:0000313" key="2">
    <source>
        <dbReference type="EMBL" id="CAI9948778.1"/>
    </source>
</evidence>
<sequence>MAQLNNINSTFSAQITQQKLEATSINNSFNTYKSQQAAVDLTQNSALQNNTGQITQLNSQISSYVNSLTNQINQLRTDMNNINQAQNVTIQNQNSNLQNQINSLSSRISTIQSASITVRAAQNGCSGNVVALCSGSVCGYMTRGTPSNVPYNQRACEGGNH</sequence>
<dbReference type="Proteomes" id="UP001642409">
    <property type="component" value="Unassembled WGS sequence"/>
</dbReference>
<proteinExistence type="predicted"/>
<reference evidence="2" key="1">
    <citation type="submission" date="2023-06" db="EMBL/GenBank/DDBJ databases">
        <authorList>
            <person name="Kurt Z."/>
        </authorList>
    </citation>
    <scope>NUCLEOTIDE SEQUENCE</scope>
</reference>
<dbReference type="EMBL" id="CAXDID020000068">
    <property type="protein sequence ID" value="CAL6013484.1"/>
    <property type="molecule type" value="Genomic_DNA"/>
</dbReference>
<keyword evidence="4" id="KW-1185">Reference proteome</keyword>
<accession>A0AA86UT13</accession>
<organism evidence="2">
    <name type="scientific">Hexamita inflata</name>
    <dbReference type="NCBI Taxonomy" id="28002"/>
    <lineage>
        <taxon>Eukaryota</taxon>
        <taxon>Metamonada</taxon>
        <taxon>Diplomonadida</taxon>
        <taxon>Hexamitidae</taxon>
        <taxon>Hexamitinae</taxon>
        <taxon>Hexamita</taxon>
    </lineage>
</organism>
<evidence type="ECO:0000256" key="1">
    <source>
        <dbReference type="SAM" id="Coils"/>
    </source>
</evidence>
<protein>
    <submittedName>
        <fullName evidence="3">Hypothetical_protein</fullName>
    </submittedName>
</protein>
<dbReference type="AlphaFoldDB" id="A0AA86UT13"/>
<name>A0AA86UT13_9EUKA</name>
<dbReference type="EMBL" id="CATOUU010000790">
    <property type="protein sequence ID" value="CAI9948778.1"/>
    <property type="molecule type" value="Genomic_DNA"/>
</dbReference>
<reference evidence="3 4" key="2">
    <citation type="submission" date="2024-07" db="EMBL/GenBank/DDBJ databases">
        <authorList>
            <person name="Akdeniz Z."/>
        </authorList>
    </citation>
    <scope>NUCLEOTIDE SEQUENCE [LARGE SCALE GENOMIC DNA]</scope>
</reference>
<comment type="caution">
    <text evidence="2">The sequence shown here is derived from an EMBL/GenBank/DDBJ whole genome shotgun (WGS) entry which is preliminary data.</text>
</comment>
<gene>
    <name evidence="3" type="ORF">HINF_LOCUS23812</name>
    <name evidence="2" type="ORF">HINF_LOCUS36423</name>
</gene>
<evidence type="ECO:0000313" key="3">
    <source>
        <dbReference type="EMBL" id="CAL6013484.1"/>
    </source>
</evidence>
<feature type="coiled-coil region" evidence="1">
    <location>
        <begin position="65"/>
        <end position="114"/>
    </location>
</feature>